<feature type="region of interest" description="Disordered" evidence="1">
    <location>
        <begin position="390"/>
        <end position="410"/>
    </location>
</feature>
<evidence type="ECO:0000313" key="3">
    <source>
        <dbReference type="Proteomes" id="UP000824998"/>
    </source>
</evidence>
<gene>
    <name evidence="2" type="ORF">BJ875DRAFT_295734</name>
</gene>
<dbReference type="AlphaFoldDB" id="A0A9P7YJ02"/>
<feature type="region of interest" description="Disordered" evidence="1">
    <location>
        <begin position="266"/>
        <end position="369"/>
    </location>
</feature>
<keyword evidence="3" id="KW-1185">Reference proteome</keyword>
<dbReference type="Proteomes" id="UP000824998">
    <property type="component" value="Unassembled WGS sequence"/>
</dbReference>
<feature type="region of interest" description="Disordered" evidence="1">
    <location>
        <begin position="538"/>
        <end position="571"/>
    </location>
</feature>
<protein>
    <submittedName>
        <fullName evidence="2">Uncharacterized protein</fullName>
    </submittedName>
</protein>
<comment type="caution">
    <text evidence="2">The sequence shown here is derived from an EMBL/GenBank/DDBJ whole genome shotgun (WGS) entry which is preliminary data.</text>
</comment>
<feature type="compositionally biased region" description="Low complexity" evidence="1">
    <location>
        <begin position="391"/>
        <end position="409"/>
    </location>
</feature>
<proteinExistence type="predicted"/>
<sequence>MATLHWDFRNIFSIGQEGRIMTCRAKIESASGASACFNAVEEENQKAVADLLQEMNRTSSYEVISESIEQLAAKLLCKQHRDDHARTGPCQITSDWTQLFQQRWTAMRKEHSRKSAEIYKFDKTKETFERSMVLSEKEGLFQSNITEVYISCCERLPPSTAVSPTENTLLVVPPLIRRDTFGNDTEETVDANGLPFSRTTSTSPKPLMDSKIDRRPSLRILVQSVLLPSPPETPVLSRSPIMHEGAADFMSTDSFLKGYYEENTPLSATGGSLSSREISDLEEDSQSTHLSVPEFERRPPIPPKSPRRSKARASSQPLTLDRPDIPTTPISPVSPISHSGHSKTSSCSSTTNLASLLPSPNPSGMFEDPTYTPLKPYNFTIPNYSFPAARTTNSSSPKISSPTPTSPLSAARPKFITRGYDDDAYDYFNQSLNMTPYAISYESLRSDGTPPRIFPKSIVGSFTHPHSYSASTFSLHHYNHCPSITSIETLPQPQVQVQGHPYQLSGLREEFDLGVEVCGVCRLARGDNACDCLWAGSDRGLDSDDDQGEEERKGSRGFLRKGGGFRRRRSG</sequence>
<evidence type="ECO:0000313" key="2">
    <source>
        <dbReference type="EMBL" id="KAG9234724.1"/>
    </source>
</evidence>
<reference evidence="2" key="1">
    <citation type="journal article" date="2021" name="IMA Fungus">
        <title>Genomic characterization of three marine fungi, including Emericellopsis atlantica sp. nov. with signatures of a generalist lifestyle and marine biomass degradation.</title>
        <authorList>
            <person name="Hagestad O.C."/>
            <person name="Hou L."/>
            <person name="Andersen J.H."/>
            <person name="Hansen E.H."/>
            <person name="Altermark B."/>
            <person name="Li C."/>
            <person name="Kuhnert E."/>
            <person name="Cox R.J."/>
            <person name="Crous P.W."/>
            <person name="Spatafora J.W."/>
            <person name="Lail K."/>
            <person name="Amirebrahimi M."/>
            <person name="Lipzen A."/>
            <person name="Pangilinan J."/>
            <person name="Andreopoulos W."/>
            <person name="Hayes R.D."/>
            <person name="Ng V."/>
            <person name="Grigoriev I.V."/>
            <person name="Jackson S.A."/>
            <person name="Sutton T.D.S."/>
            <person name="Dobson A.D.W."/>
            <person name="Rama T."/>
        </authorList>
    </citation>
    <scope>NUCLEOTIDE SEQUENCE</scope>
    <source>
        <strain evidence="2">TRa018bII</strain>
    </source>
</reference>
<accession>A0A9P7YJ02</accession>
<dbReference type="OrthoDB" id="3565337at2759"/>
<feature type="compositionally biased region" description="Polar residues" evidence="1">
    <location>
        <begin position="266"/>
        <end position="276"/>
    </location>
</feature>
<organism evidence="2 3">
    <name type="scientific">Amylocarpus encephaloides</name>
    <dbReference type="NCBI Taxonomy" id="45428"/>
    <lineage>
        <taxon>Eukaryota</taxon>
        <taxon>Fungi</taxon>
        <taxon>Dikarya</taxon>
        <taxon>Ascomycota</taxon>
        <taxon>Pezizomycotina</taxon>
        <taxon>Leotiomycetes</taxon>
        <taxon>Helotiales</taxon>
        <taxon>Helotiales incertae sedis</taxon>
        <taxon>Amylocarpus</taxon>
    </lineage>
</organism>
<dbReference type="EMBL" id="MU251454">
    <property type="protein sequence ID" value="KAG9234724.1"/>
    <property type="molecule type" value="Genomic_DNA"/>
</dbReference>
<name>A0A9P7YJ02_9HELO</name>
<evidence type="ECO:0000256" key="1">
    <source>
        <dbReference type="SAM" id="MobiDB-lite"/>
    </source>
</evidence>
<feature type="compositionally biased region" description="Low complexity" evidence="1">
    <location>
        <begin position="325"/>
        <end position="351"/>
    </location>
</feature>
<feature type="region of interest" description="Disordered" evidence="1">
    <location>
        <begin position="186"/>
        <end position="210"/>
    </location>
</feature>